<keyword evidence="2" id="KW-1185">Reference proteome</keyword>
<evidence type="ECO:0000313" key="1">
    <source>
        <dbReference type="EMBL" id="GFH19846.1"/>
    </source>
</evidence>
<reference evidence="1 2" key="1">
    <citation type="submission" date="2020-02" db="EMBL/GenBank/DDBJ databases">
        <title>Draft genome sequence of Haematococcus lacustris strain NIES-144.</title>
        <authorList>
            <person name="Morimoto D."/>
            <person name="Nakagawa S."/>
            <person name="Yoshida T."/>
            <person name="Sawayama S."/>
        </authorList>
    </citation>
    <scope>NUCLEOTIDE SEQUENCE [LARGE SCALE GENOMIC DNA]</scope>
    <source>
        <strain evidence="1 2">NIES-144</strain>
    </source>
</reference>
<dbReference type="AlphaFoldDB" id="A0A699ZLN6"/>
<proteinExistence type="predicted"/>
<dbReference type="EMBL" id="BLLF01001529">
    <property type="protein sequence ID" value="GFH19846.1"/>
    <property type="molecule type" value="Genomic_DNA"/>
</dbReference>
<name>A0A699ZLN6_HAELA</name>
<feature type="non-terminal residue" evidence="1">
    <location>
        <position position="77"/>
    </location>
</feature>
<dbReference type="Proteomes" id="UP000485058">
    <property type="component" value="Unassembled WGS sequence"/>
</dbReference>
<evidence type="ECO:0000313" key="2">
    <source>
        <dbReference type="Proteomes" id="UP000485058"/>
    </source>
</evidence>
<gene>
    <name evidence="1" type="ORF">HaLaN_16867</name>
</gene>
<sequence>MHFTRMCLETVHHPHPEWGCSLPSRVNDVLRSVAATDYAVTLTLNHEVRAVQQCSQAGDCQHTGDAGQPHVLGTDVL</sequence>
<organism evidence="1 2">
    <name type="scientific">Haematococcus lacustris</name>
    <name type="common">Green alga</name>
    <name type="synonym">Haematococcus pluvialis</name>
    <dbReference type="NCBI Taxonomy" id="44745"/>
    <lineage>
        <taxon>Eukaryota</taxon>
        <taxon>Viridiplantae</taxon>
        <taxon>Chlorophyta</taxon>
        <taxon>core chlorophytes</taxon>
        <taxon>Chlorophyceae</taxon>
        <taxon>CS clade</taxon>
        <taxon>Chlamydomonadales</taxon>
        <taxon>Haematococcaceae</taxon>
        <taxon>Haematococcus</taxon>
    </lineage>
</organism>
<comment type="caution">
    <text evidence="1">The sequence shown here is derived from an EMBL/GenBank/DDBJ whole genome shotgun (WGS) entry which is preliminary data.</text>
</comment>
<protein>
    <submittedName>
        <fullName evidence="1">Uncharacterized protein</fullName>
    </submittedName>
</protein>
<accession>A0A699ZLN6</accession>